<dbReference type="SUPFAM" id="SSF53448">
    <property type="entry name" value="Nucleotide-diphospho-sugar transferases"/>
    <property type="match status" value="1"/>
</dbReference>
<dbReference type="PANTHER" id="PTHR43777:SF1">
    <property type="entry name" value="MOLYBDENUM COFACTOR CYTIDYLYLTRANSFERASE"/>
    <property type="match status" value="1"/>
</dbReference>
<dbReference type="InterPro" id="IPR025877">
    <property type="entry name" value="MobA-like_NTP_Trfase"/>
</dbReference>
<evidence type="ECO:0000256" key="1">
    <source>
        <dbReference type="ARBA" id="ARBA00022842"/>
    </source>
</evidence>
<keyword evidence="1" id="KW-0460">Magnesium</keyword>
<evidence type="ECO:0000259" key="2">
    <source>
        <dbReference type="Pfam" id="PF12804"/>
    </source>
</evidence>
<dbReference type="CDD" id="cd04182">
    <property type="entry name" value="GT_2_like_f"/>
    <property type="match status" value="1"/>
</dbReference>
<dbReference type="OrthoDB" id="5298793at2"/>
<name>A0A4R3YF60_9PROT</name>
<dbReference type="GO" id="GO:0016779">
    <property type="term" value="F:nucleotidyltransferase activity"/>
    <property type="evidence" value="ECO:0007669"/>
    <property type="project" value="UniProtKB-KW"/>
</dbReference>
<comment type="caution">
    <text evidence="3">The sequence shown here is derived from an EMBL/GenBank/DDBJ whole genome shotgun (WGS) entry which is preliminary data.</text>
</comment>
<dbReference type="PANTHER" id="PTHR43777">
    <property type="entry name" value="MOLYBDENUM COFACTOR CYTIDYLYLTRANSFERASE"/>
    <property type="match status" value="1"/>
</dbReference>
<dbReference type="Proteomes" id="UP000295367">
    <property type="component" value="Unassembled WGS sequence"/>
</dbReference>
<sequence length="197" mass="20441">MITGILLAAGTGSRFGSNKLLHPLPDGTPIAIAAARTLLKSVEHGVAVLPDTNPQLADLLHAEGMEIIYCPEAAQGMGKSLACGVAASQNSSGWIIALADMPYIQTGTVTSVAKSLRTGVSIVAPSYQGKRGHPVGFGREFYSDLVQLNGDQGARQLLSKHASSLQLIPCEDAGILADIDQPSDLAIHSATFPVSLT</sequence>
<dbReference type="Gene3D" id="3.90.550.10">
    <property type="entry name" value="Spore Coat Polysaccharide Biosynthesis Protein SpsA, Chain A"/>
    <property type="match status" value="1"/>
</dbReference>
<keyword evidence="3" id="KW-0808">Transferase</keyword>
<dbReference type="Pfam" id="PF12804">
    <property type="entry name" value="NTP_transf_3"/>
    <property type="match status" value="1"/>
</dbReference>
<feature type="domain" description="MobA-like NTP transferase" evidence="2">
    <location>
        <begin position="4"/>
        <end position="161"/>
    </location>
</feature>
<reference evidence="3 4" key="1">
    <citation type="submission" date="2019-03" db="EMBL/GenBank/DDBJ databases">
        <title>Genomic Encyclopedia of Type Strains, Phase IV (KMG-IV): sequencing the most valuable type-strain genomes for metagenomic binning, comparative biology and taxonomic classification.</title>
        <authorList>
            <person name="Goeker M."/>
        </authorList>
    </citation>
    <scope>NUCLEOTIDE SEQUENCE [LARGE SCALE GENOMIC DNA]</scope>
    <source>
        <strain evidence="3 4">DSM 100309</strain>
    </source>
</reference>
<protein>
    <submittedName>
        <fullName evidence="3">Molybdenum cofactor cytidylyltransferase</fullName>
    </submittedName>
</protein>
<evidence type="ECO:0000313" key="3">
    <source>
        <dbReference type="EMBL" id="TCV90542.1"/>
    </source>
</evidence>
<gene>
    <name evidence="3" type="ORF">EDC63_101515</name>
</gene>
<organism evidence="3 4">
    <name type="scientific">Sulfurirhabdus autotrophica</name>
    <dbReference type="NCBI Taxonomy" id="1706046"/>
    <lineage>
        <taxon>Bacteria</taxon>
        <taxon>Pseudomonadati</taxon>
        <taxon>Pseudomonadota</taxon>
        <taxon>Betaproteobacteria</taxon>
        <taxon>Nitrosomonadales</taxon>
        <taxon>Sulfuricellaceae</taxon>
        <taxon>Sulfurirhabdus</taxon>
    </lineage>
</organism>
<keyword evidence="4" id="KW-1185">Reference proteome</keyword>
<keyword evidence="3" id="KW-0548">Nucleotidyltransferase</keyword>
<dbReference type="EMBL" id="SMCO01000001">
    <property type="protein sequence ID" value="TCV90542.1"/>
    <property type="molecule type" value="Genomic_DNA"/>
</dbReference>
<evidence type="ECO:0000313" key="4">
    <source>
        <dbReference type="Proteomes" id="UP000295367"/>
    </source>
</evidence>
<proteinExistence type="predicted"/>
<dbReference type="AlphaFoldDB" id="A0A4R3YF60"/>
<accession>A0A4R3YF60</accession>
<dbReference type="InterPro" id="IPR029044">
    <property type="entry name" value="Nucleotide-diphossugar_trans"/>
</dbReference>
<dbReference type="RefSeq" id="WP_124947530.1">
    <property type="nucleotide sequence ID" value="NZ_BHVT01000073.1"/>
</dbReference>